<dbReference type="GO" id="GO:0003824">
    <property type="term" value="F:catalytic activity"/>
    <property type="evidence" value="ECO:0007669"/>
    <property type="project" value="UniProtKB-KW"/>
</dbReference>
<evidence type="ECO:0000259" key="3">
    <source>
        <dbReference type="PROSITE" id="PS50994"/>
    </source>
</evidence>
<accession>A0AAD8WV67</accession>
<evidence type="ECO:0000313" key="5">
    <source>
        <dbReference type="Proteomes" id="UP001231189"/>
    </source>
</evidence>
<dbReference type="PANTHER" id="PTHR37984:SF5">
    <property type="entry name" value="PROTEIN NYNRIN-LIKE"/>
    <property type="match status" value="1"/>
</dbReference>
<evidence type="ECO:0000256" key="1">
    <source>
        <dbReference type="ARBA" id="ARBA00023268"/>
    </source>
</evidence>
<feature type="region of interest" description="Disordered" evidence="2">
    <location>
        <begin position="75"/>
        <end position="154"/>
    </location>
</feature>
<comment type="caution">
    <text evidence="4">The sequence shown here is derived from an EMBL/GenBank/DDBJ whole genome shotgun (WGS) entry which is preliminary data.</text>
</comment>
<reference evidence="4" key="1">
    <citation type="submission" date="2023-07" db="EMBL/GenBank/DDBJ databases">
        <title>A chromosome-level genome assembly of Lolium multiflorum.</title>
        <authorList>
            <person name="Chen Y."/>
            <person name="Copetti D."/>
            <person name="Kolliker R."/>
            <person name="Studer B."/>
        </authorList>
    </citation>
    <scope>NUCLEOTIDE SEQUENCE</scope>
    <source>
        <strain evidence="4">02402/16</strain>
        <tissue evidence="4">Leaf</tissue>
    </source>
</reference>
<dbReference type="AlphaFoldDB" id="A0AAD8WV67"/>
<dbReference type="Proteomes" id="UP001231189">
    <property type="component" value="Unassembled WGS sequence"/>
</dbReference>
<dbReference type="InterPro" id="IPR050951">
    <property type="entry name" value="Retrovirus_Pol_polyprotein"/>
</dbReference>
<proteinExistence type="predicted"/>
<dbReference type="InterPro" id="IPR036397">
    <property type="entry name" value="RNaseH_sf"/>
</dbReference>
<dbReference type="EMBL" id="JAUUTY010000002">
    <property type="protein sequence ID" value="KAK1679786.1"/>
    <property type="molecule type" value="Genomic_DNA"/>
</dbReference>
<feature type="domain" description="Integrase catalytic" evidence="3">
    <location>
        <begin position="442"/>
        <end position="600"/>
    </location>
</feature>
<feature type="non-terminal residue" evidence="4">
    <location>
        <position position="625"/>
    </location>
</feature>
<dbReference type="Pfam" id="PF00078">
    <property type="entry name" value="RVT_1"/>
    <property type="match status" value="1"/>
</dbReference>
<evidence type="ECO:0000256" key="2">
    <source>
        <dbReference type="SAM" id="MobiDB-lite"/>
    </source>
</evidence>
<dbReference type="Pfam" id="PF00665">
    <property type="entry name" value="rve"/>
    <property type="match status" value="1"/>
</dbReference>
<name>A0AAD8WV67_LOLMU</name>
<dbReference type="SUPFAM" id="SSF56672">
    <property type="entry name" value="DNA/RNA polymerases"/>
    <property type="match status" value="1"/>
</dbReference>
<keyword evidence="5" id="KW-1185">Reference proteome</keyword>
<dbReference type="SUPFAM" id="SSF53098">
    <property type="entry name" value="Ribonuclease H-like"/>
    <property type="match status" value="1"/>
</dbReference>
<dbReference type="PROSITE" id="PS50994">
    <property type="entry name" value="INTEGRASE"/>
    <property type="match status" value="1"/>
</dbReference>
<evidence type="ECO:0000313" key="4">
    <source>
        <dbReference type="EMBL" id="KAK1679786.1"/>
    </source>
</evidence>
<dbReference type="InterPro" id="IPR043502">
    <property type="entry name" value="DNA/RNA_pol_sf"/>
</dbReference>
<feature type="compositionally biased region" description="Low complexity" evidence="2">
    <location>
        <begin position="127"/>
        <end position="147"/>
    </location>
</feature>
<keyword evidence="1" id="KW-0511">Multifunctional enzyme</keyword>
<sequence length="625" mass="71371">IKHRSQDSAGKSTVRTQYFGRSTVEGNYTKNPIFPDDEGSQKGEQRAQGGQTTWPARPMARPRHLVVWGPTAPLASFSSRMPSSRKPKLHVGYLTKSYSRLARRTPERKELSGGRNPPGKFPPRGKSTPSPSSSSWTSSSSSSSSSPPSTPPSPPLHLVTAVTIWQHLENSESEVFRKKEMSLRKFFFANLFSSMIYRWKIWVQHRHQRKILIVEVFMDDFSVYGNSFDNCLRNLDKVLQRCEETNLVLNWEKCHFMVNEGIVLGHKISERGIEVDRAKVEAIEKMPYPRDVKDFSKISKPLTNLLQKDVPFVFDDDCMEAFETLKKALTTAPVVEPPDWNLPFEIMCDASDFAVGAVLGQRFRPYIVDSKVTIHTDHAAIRYLMTKKDAKPRLIRWVLLLQEFDLHIIDRKDARKFILSCDECQRVGNISRRNEMPMNYTLVIEPFDCWGFDFMGPFPSSEGNTHILVAADYVTKWVEAIPTKSADGETSLKMLLDIIFPRFGVPRYIMTDGGSHFIHGGFRKTLAKYGINHRIASAYHPQTSGQVELSNREIKSILGKTVNKSRKNWASKLKEALWAYRTAYKNLMGMSPYEMVYGKACHLPLELEHKAYRAVRELNKDPKLA</sequence>
<dbReference type="InterPro" id="IPR000477">
    <property type="entry name" value="RT_dom"/>
</dbReference>
<gene>
    <name evidence="4" type="ORF">QYE76_040634</name>
</gene>
<dbReference type="InterPro" id="IPR001584">
    <property type="entry name" value="Integrase_cat-core"/>
</dbReference>
<dbReference type="PANTHER" id="PTHR37984">
    <property type="entry name" value="PROTEIN CBG26694"/>
    <property type="match status" value="1"/>
</dbReference>
<dbReference type="Gene3D" id="3.30.420.10">
    <property type="entry name" value="Ribonuclease H-like superfamily/Ribonuclease H"/>
    <property type="match status" value="1"/>
</dbReference>
<dbReference type="Gene3D" id="3.30.70.270">
    <property type="match status" value="2"/>
</dbReference>
<dbReference type="InterPro" id="IPR012337">
    <property type="entry name" value="RNaseH-like_sf"/>
</dbReference>
<feature type="non-terminal residue" evidence="4">
    <location>
        <position position="1"/>
    </location>
</feature>
<feature type="compositionally biased region" description="Polar residues" evidence="2">
    <location>
        <begin position="7"/>
        <end position="30"/>
    </location>
</feature>
<organism evidence="4 5">
    <name type="scientific">Lolium multiflorum</name>
    <name type="common">Italian ryegrass</name>
    <name type="synonym">Lolium perenne subsp. multiflorum</name>
    <dbReference type="NCBI Taxonomy" id="4521"/>
    <lineage>
        <taxon>Eukaryota</taxon>
        <taxon>Viridiplantae</taxon>
        <taxon>Streptophyta</taxon>
        <taxon>Embryophyta</taxon>
        <taxon>Tracheophyta</taxon>
        <taxon>Spermatophyta</taxon>
        <taxon>Magnoliopsida</taxon>
        <taxon>Liliopsida</taxon>
        <taxon>Poales</taxon>
        <taxon>Poaceae</taxon>
        <taxon>BOP clade</taxon>
        <taxon>Pooideae</taxon>
        <taxon>Poodae</taxon>
        <taxon>Poeae</taxon>
        <taxon>Poeae Chloroplast Group 2 (Poeae type)</taxon>
        <taxon>Loliodinae</taxon>
        <taxon>Loliinae</taxon>
        <taxon>Lolium</taxon>
    </lineage>
</organism>
<dbReference type="InterPro" id="IPR041577">
    <property type="entry name" value="RT_RNaseH_2"/>
</dbReference>
<dbReference type="GO" id="GO:0003676">
    <property type="term" value="F:nucleic acid binding"/>
    <property type="evidence" value="ECO:0007669"/>
    <property type="project" value="InterPro"/>
</dbReference>
<dbReference type="GO" id="GO:0015074">
    <property type="term" value="P:DNA integration"/>
    <property type="evidence" value="ECO:0007669"/>
    <property type="project" value="InterPro"/>
</dbReference>
<feature type="region of interest" description="Disordered" evidence="2">
    <location>
        <begin position="1"/>
        <end position="60"/>
    </location>
</feature>
<dbReference type="Pfam" id="PF17919">
    <property type="entry name" value="RT_RNaseH_2"/>
    <property type="match status" value="1"/>
</dbReference>
<protein>
    <recommendedName>
        <fullName evidence="3">Integrase catalytic domain-containing protein</fullName>
    </recommendedName>
</protein>
<dbReference type="InterPro" id="IPR043128">
    <property type="entry name" value="Rev_trsase/Diguanyl_cyclase"/>
</dbReference>